<dbReference type="Gene3D" id="3.40.50.720">
    <property type="entry name" value="NAD(P)-binding Rossmann-like Domain"/>
    <property type="match status" value="1"/>
</dbReference>
<dbReference type="InterPro" id="IPR036291">
    <property type="entry name" value="NAD(P)-bd_dom_sf"/>
</dbReference>
<keyword evidence="11" id="KW-1185">Reference proteome</keyword>
<dbReference type="SUPFAM" id="SSF50129">
    <property type="entry name" value="GroES-like"/>
    <property type="match status" value="1"/>
</dbReference>
<comment type="cofactor">
    <cofactor evidence="1 8">
        <name>Zn(2+)</name>
        <dbReference type="ChEBI" id="CHEBI:29105"/>
    </cofactor>
</comment>
<evidence type="ECO:0000256" key="1">
    <source>
        <dbReference type="ARBA" id="ARBA00001947"/>
    </source>
</evidence>
<dbReference type="PANTHER" id="PTHR42940">
    <property type="entry name" value="ALCOHOL DEHYDROGENASE 1-RELATED"/>
    <property type="match status" value="1"/>
</dbReference>
<evidence type="ECO:0000256" key="4">
    <source>
        <dbReference type="ARBA" id="ARBA00022723"/>
    </source>
</evidence>
<proteinExistence type="inferred from homology"/>
<evidence type="ECO:0000256" key="3">
    <source>
        <dbReference type="ARBA" id="ARBA00013190"/>
    </source>
</evidence>
<dbReference type="EC" id="1.1.1.1" evidence="3"/>
<evidence type="ECO:0000259" key="9">
    <source>
        <dbReference type="SMART" id="SM00829"/>
    </source>
</evidence>
<keyword evidence="5 8" id="KW-0862">Zinc</keyword>
<keyword evidence="4 8" id="KW-0479">Metal-binding</keyword>
<dbReference type="GO" id="GO:0004022">
    <property type="term" value="F:alcohol dehydrogenase (NAD+) activity"/>
    <property type="evidence" value="ECO:0007669"/>
    <property type="project" value="UniProtKB-EC"/>
</dbReference>
<evidence type="ECO:0000256" key="5">
    <source>
        <dbReference type="ARBA" id="ARBA00022833"/>
    </source>
</evidence>
<dbReference type="PANTHER" id="PTHR42940:SF8">
    <property type="entry name" value="VACUOLAR PROTEIN SORTING-ASSOCIATED PROTEIN 11"/>
    <property type="match status" value="1"/>
</dbReference>
<dbReference type="PATRIC" id="fig|1304275.5.peg.3863"/>
<dbReference type="InterPro" id="IPR020843">
    <property type="entry name" value="ER"/>
</dbReference>
<feature type="domain" description="Enoyl reductase (ER)" evidence="9">
    <location>
        <begin position="8"/>
        <end position="334"/>
    </location>
</feature>
<dbReference type="InterPro" id="IPR011032">
    <property type="entry name" value="GroES-like_sf"/>
</dbReference>
<evidence type="ECO:0000256" key="2">
    <source>
        <dbReference type="ARBA" id="ARBA00008072"/>
    </source>
</evidence>
<dbReference type="NCBIfam" id="NF006940">
    <property type="entry name" value="PRK09422.1"/>
    <property type="match status" value="1"/>
</dbReference>
<dbReference type="InterPro" id="IPR013149">
    <property type="entry name" value="ADH-like_C"/>
</dbReference>
<dbReference type="eggNOG" id="COG1064">
    <property type="taxonomic scope" value="Bacteria"/>
</dbReference>
<dbReference type="GO" id="GO:0008270">
    <property type="term" value="F:zinc ion binding"/>
    <property type="evidence" value="ECO:0007669"/>
    <property type="project" value="InterPro"/>
</dbReference>
<evidence type="ECO:0000313" key="10">
    <source>
        <dbReference type="EMBL" id="KEZ75653.1"/>
    </source>
</evidence>
<dbReference type="SUPFAM" id="SSF51735">
    <property type="entry name" value="NAD(P)-binding Rossmann-fold domains"/>
    <property type="match status" value="1"/>
</dbReference>
<dbReference type="PROSITE" id="PS00059">
    <property type="entry name" value="ADH_ZINC"/>
    <property type="match status" value="1"/>
</dbReference>
<dbReference type="FunFam" id="3.90.180.10:FF:000002">
    <property type="entry name" value="Alcohol dehydrogenase AdhP"/>
    <property type="match status" value="1"/>
</dbReference>
<dbReference type="InterPro" id="IPR013154">
    <property type="entry name" value="ADH-like_N"/>
</dbReference>
<dbReference type="Pfam" id="PF00107">
    <property type="entry name" value="ADH_zinc_N"/>
    <property type="match status" value="1"/>
</dbReference>
<dbReference type="InterPro" id="IPR002328">
    <property type="entry name" value="ADH_Zn_CS"/>
</dbReference>
<accession>A0A084IG19</accession>
<name>A0A084IG19_SALHC</name>
<dbReference type="FunFam" id="3.40.50.720:FF:000039">
    <property type="entry name" value="Alcohol dehydrogenase AdhP"/>
    <property type="match status" value="1"/>
</dbReference>
<dbReference type="Proteomes" id="UP000028302">
    <property type="component" value="Unassembled WGS sequence"/>
</dbReference>
<comment type="caution">
    <text evidence="10">The sequence shown here is derived from an EMBL/GenBank/DDBJ whole genome shotgun (WGS) entry which is preliminary data.</text>
</comment>
<organism evidence="10 11">
    <name type="scientific">Salinisphaera hydrothermalis (strain C41B8)</name>
    <dbReference type="NCBI Taxonomy" id="1304275"/>
    <lineage>
        <taxon>Bacteria</taxon>
        <taxon>Pseudomonadati</taxon>
        <taxon>Pseudomonadota</taxon>
        <taxon>Gammaproteobacteria</taxon>
        <taxon>Salinisphaerales</taxon>
        <taxon>Salinisphaeraceae</taxon>
        <taxon>Salinisphaera</taxon>
    </lineage>
</organism>
<dbReference type="AlphaFoldDB" id="A0A084IG19"/>
<evidence type="ECO:0000256" key="6">
    <source>
        <dbReference type="ARBA" id="ARBA00023002"/>
    </source>
</evidence>
<evidence type="ECO:0000256" key="7">
    <source>
        <dbReference type="ARBA" id="ARBA00023027"/>
    </source>
</evidence>
<evidence type="ECO:0000256" key="8">
    <source>
        <dbReference type="RuleBase" id="RU361277"/>
    </source>
</evidence>
<dbReference type="STRING" id="1304275.C41B8_18932"/>
<gene>
    <name evidence="10" type="ORF">C41B8_18932</name>
</gene>
<keyword evidence="7" id="KW-0520">NAD</keyword>
<dbReference type="CDD" id="cd08297">
    <property type="entry name" value="CAD3"/>
    <property type="match status" value="1"/>
</dbReference>
<keyword evidence="6" id="KW-0560">Oxidoreductase</keyword>
<evidence type="ECO:0000313" key="11">
    <source>
        <dbReference type="Proteomes" id="UP000028302"/>
    </source>
</evidence>
<dbReference type="EMBL" id="APNK01000068">
    <property type="protein sequence ID" value="KEZ75653.1"/>
    <property type="molecule type" value="Genomic_DNA"/>
</dbReference>
<comment type="similarity">
    <text evidence="2 8">Belongs to the zinc-containing alcohol dehydrogenase family.</text>
</comment>
<dbReference type="SMART" id="SM00829">
    <property type="entry name" value="PKS_ER"/>
    <property type="match status" value="1"/>
</dbReference>
<reference evidence="10 11" key="1">
    <citation type="submission" date="2013-03" db="EMBL/GenBank/DDBJ databases">
        <title>Salinisphaera hydrothermalis C41B8 Genome Sequencing.</title>
        <authorList>
            <person name="Li C."/>
            <person name="Lai Q."/>
            <person name="Shao Z."/>
        </authorList>
    </citation>
    <scope>NUCLEOTIDE SEQUENCE [LARGE SCALE GENOMIC DNA]</scope>
    <source>
        <strain evidence="10 11">C41B8</strain>
    </source>
</reference>
<protein>
    <recommendedName>
        <fullName evidence="3">alcohol dehydrogenase</fullName>
        <ecNumber evidence="3">1.1.1.1</ecNumber>
    </recommendedName>
</protein>
<sequence>MKAAVVPAFKEPLDIREVPVPEVGPGQVLMRVQASGVCHTDLHAVEGDWPVKPEPPFIPGHEGVGFVDAVGKGVKHLKEGDRIGVPWLYSACGYCEHCLGGWETLCESQENAGYSVDGGYADYVLADADYVGHLPDKSDFLEIAPILCAGVTVYKGLKMSEVRPGQWVSISGIGGLGHLAVQYARAMGMRVVAIDVADDKLQLAERLGAELTVNAKKQDPGTVIKEAIGGAHGALVTAVSEIAFSQALEVVRRGGTVALNGLPPGKFDLSIFDMVLNGITVRGSIVGTRLDLQEALDLAGDGIVRATVSSDRIENINAILDRMRAGDIEGRIVLDMQ</sequence>
<dbReference type="Gene3D" id="3.90.180.10">
    <property type="entry name" value="Medium-chain alcohol dehydrogenases, catalytic domain"/>
    <property type="match status" value="1"/>
</dbReference>
<dbReference type="Pfam" id="PF08240">
    <property type="entry name" value="ADH_N"/>
    <property type="match status" value="1"/>
</dbReference>